<gene>
    <name evidence="1" type="ORF">V8G54_006532</name>
</gene>
<sequence length="139" mass="15856">MHISVSIKGQTATKCLSKFQTKQSIVIPTEKNIIPLPGTKVPPLKPINRSQVTLLPLCQTNTIIKHVQPITNCNMKEKCTICTSKVKHIIMLAHQGILWMHCHPIYECFFPVAPAKYTLFSDRRSYNKLYHASKRFPVN</sequence>
<keyword evidence="2" id="KW-1185">Reference proteome</keyword>
<reference evidence="1 2" key="1">
    <citation type="journal article" date="2023" name="Life. Sci Alliance">
        <title>Evolutionary insights into 3D genome organization and epigenetic landscape of Vigna mungo.</title>
        <authorList>
            <person name="Junaid A."/>
            <person name="Singh B."/>
            <person name="Bhatia S."/>
        </authorList>
    </citation>
    <scope>NUCLEOTIDE SEQUENCE [LARGE SCALE GENOMIC DNA]</scope>
    <source>
        <strain evidence="1">Urdbean</strain>
    </source>
</reference>
<dbReference type="Proteomes" id="UP001374535">
    <property type="component" value="Chromosome 2"/>
</dbReference>
<evidence type="ECO:0000313" key="2">
    <source>
        <dbReference type="Proteomes" id="UP001374535"/>
    </source>
</evidence>
<accession>A0AAQ3P1I3</accession>
<organism evidence="1 2">
    <name type="scientific">Vigna mungo</name>
    <name type="common">Black gram</name>
    <name type="synonym">Phaseolus mungo</name>
    <dbReference type="NCBI Taxonomy" id="3915"/>
    <lineage>
        <taxon>Eukaryota</taxon>
        <taxon>Viridiplantae</taxon>
        <taxon>Streptophyta</taxon>
        <taxon>Embryophyta</taxon>
        <taxon>Tracheophyta</taxon>
        <taxon>Spermatophyta</taxon>
        <taxon>Magnoliopsida</taxon>
        <taxon>eudicotyledons</taxon>
        <taxon>Gunneridae</taxon>
        <taxon>Pentapetalae</taxon>
        <taxon>rosids</taxon>
        <taxon>fabids</taxon>
        <taxon>Fabales</taxon>
        <taxon>Fabaceae</taxon>
        <taxon>Papilionoideae</taxon>
        <taxon>50 kb inversion clade</taxon>
        <taxon>NPAAA clade</taxon>
        <taxon>indigoferoid/millettioid clade</taxon>
        <taxon>Phaseoleae</taxon>
        <taxon>Vigna</taxon>
    </lineage>
</organism>
<proteinExistence type="predicted"/>
<dbReference type="EMBL" id="CP144699">
    <property type="protein sequence ID" value="WVZ19210.1"/>
    <property type="molecule type" value="Genomic_DNA"/>
</dbReference>
<evidence type="ECO:0000313" key="1">
    <source>
        <dbReference type="EMBL" id="WVZ19210.1"/>
    </source>
</evidence>
<name>A0AAQ3P1I3_VIGMU</name>
<protein>
    <submittedName>
        <fullName evidence="1">Uncharacterized protein</fullName>
    </submittedName>
</protein>
<dbReference type="AlphaFoldDB" id="A0AAQ3P1I3"/>